<evidence type="ECO:0000256" key="4">
    <source>
        <dbReference type="ARBA" id="ARBA00022722"/>
    </source>
</evidence>
<dbReference type="InterPro" id="IPR000477">
    <property type="entry name" value="RT_dom"/>
</dbReference>
<dbReference type="PANTHER" id="PTHR37984">
    <property type="entry name" value="PROTEIN CBG26694"/>
    <property type="match status" value="1"/>
</dbReference>
<evidence type="ECO:0000256" key="14">
    <source>
        <dbReference type="ARBA" id="ARBA00023172"/>
    </source>
</evidence>
<feature type="domain" description="Integrase catalytic" evidence="20">
    <location>
        <begin position="1598"/>
        <end position="1763"/>
    </location>
</feature>
<evidence type="ECO:0000256" key="9">
    <source>
        <dbReference type="ARBA" id="ARBA00022842"/>
    </source>
</evidence>
<dbReference type="PROSITE" id="PS50878">
    <property type="entry name" value="RT_POL"/>
    <property type="match status" value="1"/>
</dbReference>
<dbReference type="PROSITE" id="PS50158">
    <property type="entry name" value="ZF_CCHC"/>
    <property type="match status" value="1"/>
</dbReference>
<evidence type="ECO:0000256" key="10">
    <source>
        <dbReference type="ARBA" id="ARBA00022908"/>
    </source>
</evidence>
<feature type="region of interest" description="Disordered" evidence="17">
    <location>
        <begin position="468"/>
        <end position="487"/>
    </location>
</feature>
<evidence type="ECO:0000259" key="20">
    <source>
        <dbReference type="PROSITE" id="PS50994"/>
    </source>
</evidence>
<evidence type="ECO:0000256" key="5">
    <source>
        <dbReference type="ARBA" id="ARBA00022723"/>
    </source>
</evidence>
<keyword evidence="16" id="KW-0175">Coiled coil</keyword>
<dbReference type="InterPro" id="IPR041588">
    <property type="entry name" value="Integrase_H2C2"/>
</dbReference>
<keyword evidence="15" id="KW-0862">Zinc</keyword>
<dbReference type="CDD" id="cd09274">
    <property type="entry name" value="RNase_HI_RT_Ty3"/>
    <property type="match status" value="2"/>
</dbReference>
<evidence type="ECO:0000256" key="17">
    <source>
        <dbReference type="SAM" id="MobiDB-lite"/>
    </source>
</evidence>
<keyword evidence="12" id="KW-0239">DNA-directed DNA polymerase</keyword>
<dbReference type="GO" id="GO:0015074">
    <property type="term" value="P:DNA integration"/>
    <property type="evidence" value="ECO:0007669"/>
    <property type="project" value="UniProtKB-KW"/>
</dbReference>
<comment type="caution">
    <text evidence="21">The sequence shown here is derived from an EMBL/GenBank/DDBJ whole genome shotgun (WGS) entry which is preliminary data.</text>
</comment>
<dbReference type="GO" id="GO:0006310">
    <property type="term" value="P:DNA recombination"/>
    <property type="evidence" value="ECO:0007669"/>
    <property type="project" value="UniProtKB-KW"/>
</dbReference>
<feature type="compositionally biased region" description="Basic and acidic residues" evidence="17">
    <location>
        <begin position="534"/>
        <end position="548"/>
    </location>
</feature>
<dbReference type="GO" id="GO:0004190">
    <property type="term" value="F:aspartic-type endopeptidase activity"/>
    <property type="evidence" value="ECO:0007669"/>
    <property type="project" value="UniProtKB-KW"/>
</dbReference>
<keyword evidence="7" id="KW-0255">Endonuclease</keyword>
<dbReference type="InterPro" id="IPR001584">
    <property type="entry name" value="Integrase_cat-core"/>
</dbReference>
<keyword evidence="5" id="KW-0479">Metal-binding</keyword>
<dbReference type="PROSITE" id="PS50994">
    <property type="entry name" value="INTEGRASE"/>
    <property type="match status" value="2"/>
</dbReference>
<dbReference type="Pfam" id="PF00098">
    <property type="entry name" value="zf-CCHC"/>
    <property type="match status" value="1"/>
</dbReference>
<dbReference type="GO" id="GO:0003964">
    <property type="term" value="F:RNA-directed DNA polymerase activity"/>
    <property type="evidence" value="ECO:0007669"/>
    <property type="project" value="UniProtKB-KW"/>
</dbReference>
<keyword evidence="8" id="KW-0378">Hydrolase</keyword>
<dbReference type="GO" id="GO:0004519">
    <property type="term" value="F:endonuclease activity"/>
    <property type="evidence" value="ECO:0007669"/>
    <property type="project" value="UniProtKB-KW"/>
</dbReference>
<dbReference type="GO" id="GO:0003677">
    <property type="term" value="F:DNA binding"/>
    <property type="evidence" value="ECO:0007669"/>
    <property type="project" value="UniProtKB-KW"/>
</dbReference>
<keyword evidence="10" id="KW-0229">DNA integration</keyword>
<evidence type="ECO:0000259" key="19">
    <source>
        <dbReference type="PROSITE" id="PS50878"/>
    </source>
</evidence>
<dbReference type="FunFam" id="3.30.70.270:FF:000020">
    <property type="entry name" value="Transposon Tf2-6 polyprotein-like Protein"/>
    <property type="match status" value="2"/>
</dbReference>
<accession>A0A8T2BC72</accession>
<feature type="coiled-coil region" evidence="16">
    <location>
        <begin position="2949"/>
        <end position="2976"/>
    </location>
</feature>
<keyword evidence="2" id="KW-0808">Transferase</keyword>
<dbReference type="CDD" id="cd00303">
    <property type="entry name" value="retropepsin_like"/>
    <property type="match status" value="2"/>
</dbReference>
<keyword evidence="1" id="KW-0645">Protease</keyword>
<dbReference type="FunFam" id="3.10.10.10:FF:000007">
    <property type="entry name" value="Retrovirus-related Pol polyprotein from transposon 17.6-like Protein"/>
    <property type="match status" value="1"/>
</dbReference>
<evidence type="ECO:0000313" key="21">
    <source>
        <dbReference type="EMBL" id="KAG7583659.1"/>
    </source>
</evidence>
<dbReference type="InterPro" id="IPR005162">
    <property type="entry name" value="Retrotrans_gag_dom"/>
</dbReference>
<sequence>MQTRSKGSSNLISYKDNIDRLARELRERRVSDDCEPHNPVAMEPQDQDNHGVGIPRNIGDGDAPRNHQQRQGIVPPPVQNNNFEIKSGLISMIQGNKFHGLPLEDPLDHLDNFDRLCSLTKINGVSEDCFKLRLFPFSLGDKAHHWEKTLPAGSITTWDECKKAFLTKFFSNSRTARLRNEISSFTQKQSESICEAWERFKGYTIQCPHHGFKKASLLSTLYRGVLPKIRMLLDTASNGNFLNKDVEEGWELIENLALSDGNYNEDFDRSNRGIGDSDARHSKDIKALNDKLDQILLSQQKQVHYITEEEHYQIQEGENTQNVEVSYVQNHGGYNKGYNPYKPAHPNLSYRSTNVANPQDQVYPQHQQNQSKPFIPYNQGFAPKQQFSGGYQQHNPPPGFAQQPQQAPPAQAPDMQQMFQQILQGQAAGTIAIEKKMAEIQNKVDSSYNDLNVKFEALNSKVKYMESQAASTSAPKHPGQLPGKAIQNPREYANAIQLRSGRELRARPNQDPVTEDSEIQEGEDSIQNETPVEDTTKLDQETVPRDQAKSPQIEKPTADKGKKKAFVPPPYKPKIPFPGRFKRDIIEKYRAMFAKHIKELEVRMPLIDAFMLIPDSHKYLKDMVMERIQEVQGMVVLSHECSAIIQKKIIPKKLGDPGSFTLPCSLGPLFFSKCLCDLGASVSLMPLSVARRLGFNKYKSCQIQLILADRSVRVPHGMLEDLPVKIGRVEIPTDFVVLEMDEEPKDPLILGRPFLATAGALIDVRRGKIDLNLGEDFKMTFDITKTMKKPTIDGQVFYIEEMDRLADELLEELTEEDYLQSALTKDGEEGFLHLETLGYKKLLDSHKEEESSECFEKLEVPVAEVSTVKEDVSGQSRLAYSTTRRDGPPSSNSEEVKGADSTSKLDDTSRWPSPTSDDWSELKAPKVDLKPLPQGLRYAFLGTNSTYPVIINAALNDDEVNLLLSELRKYRKAIGYSLSDIKGISPSLCNHRIHLENESYSSIEPQRRLNPNLKEVVKKEILKLLAADVIYPISDSTWVSPVHCVPKKGGMTVVKNEKDELIPTRTITGHRMCIDYRKLNAASRKDHFPLPFIDQMLERLANHPYYCFLDGYSGFFQIPIHPNDQEKTTFTCPYGTFAYKRMPFGLCNAPATFQRCMTSIFSDLIEEMVEVFMDDFSVYGSSFSSCLLNLCRVLTRCEETNLVLNWEKCHFMVREGIVLGHKISEKGIEVDKGKIEVMMQLQPPKTVKDIRSFLGHAGFYRRFIKDFSKIARPLTRLLCKEAEFEFDEDCLKAFHTIKEALVTAPVVQAPNWDYPFEIMCDASDYAVGAVLGQRIDKKLHVIYYASRTLDEAQGRYATTEKELLAVVFAFEKFRSYLVGSKVTVYTDHAALRHIYAKKDTKPRLLRWILLLQEFDMEIVDKKGIENGAADHLSRMRMEEATPIDDSMPEEQLLAIKYFLDHGNKKEFNEVLAVEEEKFPWYADFVNYLICGEIPKYLDAYQKKKFFRDINHYYWDEPYLYKKGTDGLFRRCIAEEEVQGVLEHCHGSAYGGHFATFKTVQKVLQAGLWWPSMFKDAYGFIAKCDPCQRMGNITRRNEMPQNPILEVEVFDVWGIDFMGPFNPASYGNKYILVAVDYVSKWVEAIASPTNDHKVVLKLFKSIIFPRFGIPKAVISDGGSHFINKVFESLLKKHGVKHKVATPYHPQTSGQVEVSNRQIKAILARVVGVSRRDWSAKLDDTLWAYRTAFKTPIGRTPFQMLYGKSCHLPVEVEYKAIWATKLLNLDIKEAQEKRSVDLHELEEIRLEAYESSKVYKERTKAFHDKKIAPKDFKAGDQVLLFNSRLKLFPGKLKSRWSGPFTIKEVLPFGAISLFTKDGSEFKVNGQRLKKYLADSVIPEGSTCLRIKRFKGAKAQNRMSGLVSTKPTRRQVEPALGVTPNQNRSPTRRTSSTQRRAHSLPTSSRMEQRQVKVTGEDQRPCYHCGKVGHFKRECPKLQVERQMGEKGNRGGPEPSAQAKRQAVVPRVYELTKETGESGNFSAITGTLSIGGVETHTLFDFGATHSFVSPDMIGKGMFQKEPGNNHHMVKAAGGQTMISSGLVCGVPVSIQGTNMPADLIILPLKKHEVILGMDWLGKYKATLDCHRGRVRFEQEGKGLEFQGIRPISGSLVVSAIQAERMLAKGCEAYLATISCTEGGTNTELKDIPVVKDFSDVFQALSGLPPDRSYPFMIEFENGTKPLSKAPYRMAPAEMAELKKQLEDLLEKGFIRPSSSPWGAPVLFVKKKDGSFRLCIDYRGINRVTVKNKYPLPRIDELLDQLKGAKWFSKVDLASGYHQIPIEPSDIRKTAFRTRYGHYEFVVMPFGLTNAPAAFMKMMNGIFRDCLDEFVIIFIDDILVYSKDRGEHKRHLEAVLTRLREQKLYAKLSKCSFWQRSIGFLGHIVSEEGVSVDPEKIRSIKQWPTPRNATEVRSFLGLAGYYRKFVKGFASLAQAMTLLTRKDTKFVWTKECEESFSGLKGMLTSAPVLVLPEVDEPYVVYTDASITGLGCVLMQKGKVIAYASRQLRKHEGNYPTHDLEMAAVIFALKIWRSYLYGAKVQIFTDHKSLKYIFTQPELNLRQRRWMELVADYDLDIVYHPGKANSVADALSRRRADVGAEKDMEELINVIGEMNLNALSTDLEPLGLSAADKADLLTWIRIAQGTDEKLKKVLQNEKTEYQTSNNGTIVVNGRVSVPNDAGLKEEILQEAHQSKFSIHPGMNKMYRDLKRYYHWKGMKRDVAEWVSSCPTCQLVKAEQQVPSGLLQTLPIPEWNHQENDGVKAIAEKYINEIVRFHGVPASIVSDRDSRFTSHFWKAFQQALGTRINMSTAYHPQTDGQSERTIKTLEDMLRACILDWGGSWENHLPLAEFAYNNSFQASIGMSPYEALYGRPCRTPLCWTQVGERTMIGANIIEETTNKIKILKLKMKEAQDRQKSYADKRRKDIAFAVGDRVYLKMITFKGQARTSKKGKLDPRYIGPFTVLERVGDVAYKLELPAAMYAFHDVFHVSQLRKCLTDRDVLLPELPPDLRENLTVEARPVRIIDKMEKKTRRKVINMVKVLWECNGREDATWETENRMKAEFPRWFEKMKKEETLESDSGTNPSQVGETSADKLTGVMVSSGSSAELNGVLSSWANHPASKTVTSGTHQACGTVGTVTRRTRTKRVKTVETVTRPKKPSHLIRKRDHRKILRNIKKKEILREVTSELTMAGEEIEKPTESAGMKEQGLHVETSERVEKETKRIAGRTWLRRGRRVVREDGWCK</sequence>
<feature type="compositionally biased region" description="Basic and acidic residues" evidence="17">
    <location>
        <begin position="894"/>
        <end position="909"/>
    </location>
</feature>
<dbReference type="Proteomes" id="UP000694251">
    <property type="component" value="Chromosome 8"/>
</dbReference>
<evidence type="ECO:0000256" key="16">
    <source>
        <dbReference type="SAM" id="Coils"/>
    </source>
</evidence>
<feature type="region of interest" description="Disordered" evidence="17">
    <location>
        <begin position="3251"/>
        <end position="3273"/>
    </location>
</feature>
<evidence type="ECO:0000256" key="6">
    <source>
        <dbReference type="ARBA" id="ARBA00022750"/>
    </source>
</evidence>
<dbReference type="PANTHER" id="PTHR37984:SF5">
    <property type="entry name" value="PROTEIN NYNRIN-LIKE"/>
    <property type="match status" value="1"/>
</dbReference>
<keyword evidence="11 21" id="KW-0695">RNA-directed DNA polymerase</keyword>
<dbReference type="Pfam" id="PF08284">
    <property type="entry name" value="RVP_2"/>
    <property type="match status" value="1"/>
</dbReference>
<dbReference type="InterPro" id="IPR041373">
    <property type="entry name" value="RT_RNaseH"/>
</dbReference>
<feature type="compositionally biased region" description="Basic and acidic residues" evidence="17">
    <location>
        <begin position="3262"/>
        <end position="3273"/>
    </location>
</feature>
<evidence type="ECO:0000256" key="15">
    <source>
        <dbReference type="PROSITE-ProRule" id="PRU00047"/>
    </source>
</evidence>
<dbReference type="SMART" id="SM00343">
    <property type="entry name" value="ZnF_C2HC"/>
    <property type="match status" value="1"/>
</dbReference>
<dbReference type="OrthoDB" id="10055717at2759"/>
<keyword evidence="14" id="KW-0233">DNA recombination</keyword>
<keyword evidence="3" id="KW-0548">Nucleotidyltransferase</keyword>
<keyword evidence="6" id="KW-0064">Aspartyl protease</keyword>
<dbReference type="GO" id="GO:0003887">
    <property type="term" value="F:DNA-directed DNA polymerase activity"/>
    <property type="evidence" value="ECO:0007669"/>
    <property type="project" value="UniProtKB-KW"/>
</dbReference>
<dbReference type="Pfam" id="PF00078">
    <property type="entry name" value="RVT_1"/>
    <property type="match status" value="2"/>
</dbReference>
<evidence type="ECO:0000256" key="12">
    <source>
        <dbReference type="ARBA" id="ARBA00022932"/>
    </source>
</evidence>
<feature type="compositionally biased region" description="Polar residues" evidence="17">
    <location>
        <begin position="385"/>
        <end position="394"/>
    </location>
</feature>
<proteinExistence type="predicted"/>
<feature type="region of interest" description="Disordered" evidence="17">
    <location>
        <begin position="33"/>
        <end position="80"/>
    </location>
</feature>
<gene>
    <name evidence="21" type="ORF">ISN44_As08g031780</name>
</gene>
<feature type="region of interest" description="Disordered" evidence="17">
    <location>
        <begin position="499"/>
        <end position="569"/>
    </location>
</feature>
<feature type="region of interest" description="Disordered" evidence="17">
    <location>
        <begin position="365"/>
        <end position="411"/>
    </location>
</feature>
<evidence type="ECO:0000256" key="8">
    <source>
        <dbReference type="ARBA" id="ARBA00022801"/>
    </source>
</evidence>
<dbReference type="InterPro" id="IPR001878">
    <property type="entry name" value="Znf_CCHC"/>
</dbReference>
<evidence type="ECO:0000256" key="11">
    <source>
        <dbReference type="ARBA" id="ARBA00022918"/>
    </source>
</evidence>
<dbReference type="Pfam" id="PF13650">
    <property type="entry name" value="Asp_protease_2"/>
    <property type="match status" value="1"/>
</dbReference>
<feature type="region of interest" description="Disordered" evidence="17">
    <location>
        <begin position="874"/>
        <end position="922"/>
    </location>
</feature>
<reference evidence="21 22" key="1">
    <citation type="submission" date="2020-12" db="EMBL/GenBank/DDBJ databases">
        <title>Concerted genomic and epigenomic changes stabilize Arabidopsis allopolyploids.</title>
        <authorList>
            <person name="Chen Z."/>
        </authorList>
    </citation>
    <scope>NUCLEOTIDE SEQUENCE [LARGE SCALE GENOMIC DNA]</scope>
    <source>
        <strain evidence="21">As9502</strain>
        <tissue evidence="21">Leaf</tissue>
    </source>
</reference>
<feature type="region of interest" description="Disordered" evidence="17">
    <location>
        <begin position="1913"/>
        <end position="1971"/>
    </location>
</feature>
<evidence type="ECO:0000256" key="7">
    <source>
        <dbReference type="ARBA" id="ARBA00022759"/>
    </source>
</evidence>
<protein>
    <submittedName>
        <fullName evidence="21">Reverse transcriptase domain</fullName>
    </submittedName>
</protein>
<keyword evidence="13" id="KW-0238">DNA-binding</keyword>
<evidence type="ECO:0000256" key="1">
    <source>
        <dbReference type="ARBA" id="ARBA00022670"/>
    </source>
</evidence>
<dbReference type="GO" id="GO:0006508">
    <property type="term" value="P:proteolysis"/>
    <property type="evidence" value="ECO:0007669"/>
    <property type="project" value="UniProtKB-KW"/>
</dbReference>
<evidence type="ECO:0000256" key="3">
    <source>
        <dbReference type="ARBA" id="ARBA00022695"/>
    </source>
</evidence>
<dbReference type="FunFam" id="3.10.20.370:FF:000001">
    <property type="entry name" value="Retrovirus-related Pol polyprotein from transposon 17.6-like protein"/>
    <property type="match status" value="2"/>
</dbReference>
<dbReference type="Pfam" id="PF17917">
    <property type="entry name" value="RT_RNaseH"/>
    <property type="match status" value="2"/>
</dbReference>
<dbReference type="FunFam" id="3.30.420.10:FF:000032">
    <property type="entry name" value="Retrovirus-related Pol polyprotein from transposon 297-like Protein"/>
    <property type="match status" value="2"/>
</dbReference>
<dbReference type="Pfam" id="PF17921">
    <property type="entry name" value="Integrase_H2C2"/>
    <property type="match status" value="2"/>
</dbReference>
<dbReference type="InterPro" id="IPR050951">
    <property type="entry name" value="Retrovirus_Pol_polyprotein"/>
</dbReference>
<evidence type="ECO:0000256" key="2">
    <source>
        <dbReference type="ARBA" id="ARBA00022679"/>
    </source>
</evidence>
<keyword evidence="22" id="KW-1185">Reference proteome</keyword>
<feature type="compositionally biased region" description="Low complexity" evidence="17">
    <location>
        <begin position="1941"/>
        <end position="1951"/>
    </location>
</feature>
<dbReference type="InterPro" id="IPR056924">
    <property type="entry name" value="SH3_Tf2-1"/>
</dbReference>
<dbReference type="EMBL" id="JAEFBJ010000008">
    <property type="protein sequence ID" value="KAG7583659.1"/>
    <property type="molecule type" value="Genomic_DNA"/>
</dbReference>
<dbReference type="Pfam" id="PF00665">
    <property type="entry name" value="rve"/>
    <property type="match status" value="1"/>
</dbReference>
<dbReference type="CDD" id="cd01647">
    <property type="entry name" value="RT_LTR"/>
    <property type="match status" value="2"/>
</dbReference>
<feature type="domain" description="Reverse transcriptase" evidence="19">
    <location>
        <begin position="2261"/>
        <end position="2440"/>
    </location>
</feature>
<evidence type="ECO:0000313" key="22">
    <source>
        <dbReference type="Proteomes" id="UP000694251"/>
    </source>
</evidence>
<feature type="compositionally biased region" description="Acidic residues" evidence="17">
    <location>
        <begin position="513"/>
        <end position="526"/>
    </location>
</feature>
<evidence type="ECO:0000259" key="18">
    <source>
        <dbReference type="PROSITE" id="PS50158"/>
    </source>
</evidence>
<dbReference type="Pfam" id="PF03732">
    <property type="entry name" value="Retrotrans_gag"/>
    <property type="match status" value="1"/>
</dbReference>
<feature type="domain" description="Integrase catalytic" evidence="20">
    <location>
        <begin position="2818"/>
        <end position="2928"/>
    </location>
</feature>
<keyword evidence="15" id="KW-0863">Zinc-finger</keyword>
<dbReference type="GO" id="GO:0008270">
    <property type="term" value="F:zinc ion binding"/>
    <property type="evidence" value="ECO:0007669"/>
    <property type="project" value="UniProtKB-KW"/>
</dbReference>
<feature type="region of interest" description="Disordered" evidence="17">
    <location>
        <begin position="1999"/>
        <end position="2020"/>
    </location>
</feature>
<name>A0A8T2BC72_ARASU</name>
<dbReference type="Pfam" id="PF24626">
    <property type="entry name" value="SH3_Tf2-1"/>
    <property type="match status" value="1"/>
</dbReference>
<feature type="domain" description="CCHC-type" evidence="18">
    <location>
        <begin position="1978"/>
        <end position="1993"/>
    </location>
</feature>
<keyword evidence="4" id="KW-0540">Nuclease</keyword>
<organism evidence="21 22">
    <name type="scientific">Arabidopsis suecica</name>
    <name type="common">Swedish thale-cress</name>
    <name type="synonym">Cardaminopsis suecica</name>
    <dbReference type="NCBI Taxonomy" id="45249"/>
    <lineage>
        <taxon>Eukaryota</taxon>
        <taxon>Viridiplantae</taxon>
        <taxon>Streptophyta</taxon>
        <taxon>Embryophyta</taxon>
        <taxon>Tracheophyta</taxon>
        <taxon>Spermatophyta</taxon>
        <taxon>Magnoliopsida</taxon>
        <taxon>eudicotyledons</taxon>
        <taxon>Gunneridae</taxon>
        <taxon>Pentapetalae</taxon>
        <taxon>rosids</taxon>
        <taxon>malvids</taxon>
        <taxon>Brassicales</taxon>
        <taxon>Brassicaceae</taxon>
        <taxon>Camelineae</taxon>
        <taxon>Arabidopsis</taxon>
    </lineage>
</organism>
<keyword evidence="9" id="KW-0460">Magnesium</keyword>
<feature type="compositionally biased region" description="Polar residues" evidence="17">
    <location>
        <begin position="1914"/>
        <end position="1923"/>
    </location>
</feature>
<evidence type="ECO:0000256" key="13">
    <source>
        <dbReference type="ARBA" id="ARBA00023125"/>
    </source>
</evidence>